<comment type="caution">
    <text evidence="1">The sequence shown here is derived from an EMBL/GenBank/DDBJ whole genome shotgun (WGS) entry which is preliminary data.</text>
</comment>
<sequence>MHQDVNAELVHYMPGDEVGTSIEDGAMHHYIHTYYEDVEDLYLDRVFKLDV</sequence>
<dbReference type="eggNOG" id="ENOG502N5IV">
    <property type="taxonomic scope" value="Archaea"/>
</dbReference>
<dbReference type="OrthoDB" id="210067at2157"/>
<proteinExistence type="predicted"/>
<accession>M0M5X5</accession>
<dbReference type="Proteomes" id="UP000011566">
    <property type="component" value="Unassembled WGS sequence"/>
</dbReference>
<dbReference type="RefSeq" id="WP_007690917.1">
    <property type="nucleotide sequence ID" value="NZ_AJRK01000018.1"/>
</dbReference>
<gene>
    <name evidence="1" type="ORF">C447_03401</name>
</gene>
<dbReference type="PATRIC" id="fig|1132509.6.peg.798"/>
<name>M0M5X5_9EURY</name>
<protein>
    <submittedName>
        <fullName evidence="1">Integrase family protein</fullName>
    </submittedName>
</protein>
<evidence type="ECO:0000313" key="1">
    <source>
        <dbReference type="EMBL" id="EMA40808.1"/>
    </source>
</evidence>
<organism evidence="1 2">
    <name type="scientific">Halococcus hamelinensis 100A6</name>
    <dbReference type="NCBI Taxonomy" id="1132509"/>
    <lineage>
        <taxon>Archaea</taxon>
        <taxon>Methanobacteriati</taxon>
        <taxon>Methanobacteriota</taxon>
        <taxon>Stenosarchaea group</taxon>
        <taxon>Halobacteria</taxon>
        <taxon>Halobacteriales</taxon>
        <taxon>Halococcaceae</taxon>
        <taxon>Halococcus</taxon>
    </lineage>
</organism>
<evidence type="ECO:0000313" key="2">
    <source>
        <dbReference type="Proteomes" id="UP000011566"/>
    </source>
</evidence>
<reference evidence="1 2" key="1">
    <citation type="journal article" date="2014" name="PLoS Genet.">
        <title>Phylogenetically driven sequencing of extremely halophilic archaea reveals strategies for static and dynamic osmo-response.</title>
        <authorList>
            <person name="Becker E.A."/>
            <person name="Seitzer P.M."/>
            <person name="Tritt A."/>
            <person name="Larsen D."/>
            <person name="Krusor M."/>
            <person name="Yao A.I."/>
            <person name="Wu D."/>
            <person name="Madern D."/>
            <person name="Eisen J.A."/>
            <person name="Darling A.E."/>
            <person name="Facciotti M.T."/>
        </authorList>
    </citation>
    <scope>NUCLEOTIDE SEQUENCE [LARGE SCALE GENOMIC DNA]</scope>
    <source>
        <strain evidence="1 2">100A6</strain>
    </source>
</reference>
<keyword evidence="2" id="KW-1185">Reference proteome</keyword>
<dbReference type="AlphaFoldDB" id="M0M5X5"/>
<dbReference type="EMBL" id="AOMB01000009">
    <property type="protein sequence ID" value="EMA40808.1"/>
    <property type="molecule type" value="Genomic_DNA"/>
</dbReference>